<comment type="caution">
    <text evidence="2">The sequence shown here is derived from an EMBL/GenBank/DDBJ whole genome shotgun (WGS) entry which is preliminary data.</text>
</comment>
<evidence type="ECO:0000313" key="3">
    <source>
        <dbReference type="Proteomes" id="UP000327493"/>
    </source>
</evidence>
<protein>
    <submittedName>
        <fullName evidence="2">Uncharacterized protein</fullName>
    </submittedName>
</protein>
<reference evidence="2 3" key="1">
    <citation type="submission" date="2019-08" db="EMBL/GenBank/DDBJ databases">
        <title>A chromosome-level genome assembly, high-density linkage maps, and genome scans reveal the genomic architecture of hybrid incompatibilities underlying speciation via character displacement in darters (Percidae: Etheostominae).</title>
        <authorList>
            <person name="Moran R.L."/>
            <person name="Catchen J.M."/>
            <person name="Fuller R.C."/>
        </authorList>
    </citation>
    <scope>NUCLEOTIDE SEQUENCE [LARGE SCALE GENOMIC DNA]</scope>
    <source>
        <strain evidence="2">EspeVRDwgs_2016</strain>
        <tissue evidence="2">Muscle</tissue>
    </source>
</reference>
<name>A0A5J5CF29_9PERO</name>
<accession>A0A5J5CF29</accession>
<dbReference type="EMBL" id="VOFY01000406">
    <property type="protein sequence ID" value="KAA8578600.1"/>
    <property type="molecule type" value="Genomic_DNA"/>
</dbReference>
<dbReference type="Proteomes" id="UP000327493">
    <property type="component" value="Unassembled WGS sequence"/>
</dbReference>
<organism evidence="2 3">
    <name type="scientific">Etheostoma spectabile</name>
    <name type="common">orangethroat darter</name>
    <dbReference type="NCBI Taxonomy" id="54343"/>
    <lineage>
        <taxon>Eukaryota</taxon>
        <taxon>Metazoa</taxon>
        <taxon>Chordata</taxon>
        <taxon>Craniata</taxon>
        <taxon>Vertebrata</taxon>
        <taxon>Euteleostomi</taxon>
        <taxon>Actinopterygii</taxon>
        <taxon>Neopterygii</taxon>
        <taxon>Teleostei</taxon>
        <taxon>Neoteleostei</taxon>
        <taxon>Acanthomorphata</taxon>
        <taxon>Eupercaria</taxon>
        <taxon>Perciformes</taxon>
        <taxon>Percoidei</taxon>
        <taxon>Percidae</taxon>
        <taxon>Etheostomatinae</taxon>
        <taxon>Etheostoma</taxon>
    </lineage>
</organism>
<keyword evidence="3" id="KW-1185">Reference proteome</keyword>
<proteinExistence type="predicted"/>
<evidence type="ECO:0000256" key="1">
    <source>
        <dbReference type="SAM" id="MobiDB-lite"/>
    </source>
</evidence>
<sequence length="92" mass="10680">MWTLRPFSLPCPPRASSSSKPGRRLRITSSATRAPRVETHRRWRPSSSKRPLWSKPPPPQKHNKSSCTINYKFDTKCVAFSFMLLDTWHTNV</sequence>
<feature type="region of interest" description="Disordered" evidence="1">
    <location>
        <begin position="1"/>
        <end position="65"/>
    </location>
</feature>
<dbReference type="AlphaFoldDB" id="A0A5J5CF29"/>
<gene>
    <name evidence="2" type="ORF">FQN60_006089</name>
</gene>
<evidence type="ECO:0000313" key="2">
    <source>
        <dbReference type="EMBL" id="KAA8578600.1"/>
    </source>
</evidence>